<dbReference type="Pfam" id="PF00593">
    <property type="entry name" value="TonB_dep_Rec_b-barrel"/>
    <property type="match status" value="1"/>
</dbReference>
<dbReference type="EMBL" id="JRNN01000070">
    <property type="protein sequence ID" value="KGF34400.1"/>
    <property type="molecule type" value="Genomic_DNA"/>
</dbReference>
<dbReference type="GO" id="GO:0015344">
    <property type="term" value="F:siderophore uptake transmembrane transporter activity"/>
    <property type="evidence" value="ECO:0007669"/>
    <property type="project" value="TreeGrafter"/>
</dbReference>
<evidence type="ECO:0000313" key="18">
    <source>
        <dbReference type="Proteomes" id="UP000029556"/>
    </source>
</evidence>
<evidence type="ECO:0000256" key="11">
    <source>
        <dbReference type="ARBA" id="ARBA00023237"/>
    </source>
</evidence>
<feature type="signal peptide" evidence="14">
    <location>
        <begin position="1"/>
        <end position="18"/>
    </location>
</feature>
<dbReference type="InterPro" id="IPR039426">
    <property type="entry name" value="TonB-dep_rcpt-like"/>
</dbReference>
<reference evidence="17 18" key="1">
    <citation type="submission" date="2014-07" db="EMBL/GenBank/DDBJ databases">
        <authorList>
            <person name="McCorrison J."/>
            <person name="Sanka R."/>
            <person name="Torralba M."/>
            <person name="Gillis M."/>
            <person name="Haft D.H."/>
            <person name="Methe B."/>
            <person name="Sutton G."/>
            <person name="Nelson K.E."/>
        </authorList>
    </citation>
    <scope>NUCLEOTIDE SEQUENCE [LARGE SCALE GENOMIC DNA]</scope>
    <source>
        <strain evidence="17 18">DNF00853</strain>
    </source>
</reference>
<evidence type="ECO:0000256" key="1">
    <source>
        <dbReference type="ARBA" id="ARBA00004571"/>
    </source>
</evidence>
<evidence type="ECO:0000256" key="6">
    <source>
        <dbReference type="ARBA" id="ARBA00022729"/>
    </source>
</evidence>
<keyword evidence="3 12" id="KW-1134">Transmembrane beta strand</keyword>
<keyword evidence="2 12" id="KW-0813">Transport</keyword>
<keyword evidence="6 14" id="KW-0732">Signal</keyword>
<comment type="subcellular location">
    <subcellularLocation>
        <location evidence="1 12">Cell outer membrane</location>
        <topology evidence="1 12">Multi-pass membrane protein</topology>
    </subcellularLocation>
</comment>
<evidence type="ECO:0000256" key="8">
    <source>
        <dbReference type="ARBA" id="ARBA00023065"/>
    </source>
</evidence>
<keyword evidence="17" id="KW-0675">Receptor</keyword>
<feature type="domain" description="TonB-dependent receptor-like beta-barrel" evidence="15">
    <location>
        <begin position="247"/>
        <end position="715"/>
    </location>
</feature>
<evidence type="ECO:0000256" key="9">
    <source>
        <dbReference type="ARBA" id="ARBA00023077"/>
    </source>
</evidence>
<dbReference type="PANTHER" id="PTHR32552:SF68">
    <property type="entry name" value="FERRICHROME OUTER MEMBRANE TRANSPORTER_PHAGE RECEPTOR"/>
    <property type="match status" value="1"/>
</dbReference>
<dbReference type="OrthoDB" id="9761152at2"/>
<evidence type="ECO:0000256" key="3">
    <source>
        <dbReference type="ARBA" id="ARBA00022452"/>
    </source>
</evidence>
<dbReference type="PROSITE" id="PS52016">
    <property type="entry name" value="TONB_DEPENDENT_REC_3"/>
    <property type="match status" value="1"/>
</dbReference>
<evidence type="ECO:0000256" key="14">
    <source>
        <dbReference type="SAM" id="SignalP"/>
    </source>
</evidence>
<gene>
    <name evidence="17" type="ORF">HMPREF2137_08165</name>
</gene>
<keyword evidence="7" id="KW-0408">Iron</keyword>
<feature type="domain" description="TonB-dependent receptor plug" evidence="16">
    <location>
        <begin position="42"/>
        <end position="150"/>
    </location>
</feature>
<dbReference type="Pfam" id="PF07715">
    <property type="entry name" value="Plug"/>
    <property type="match status" value="1"/>
</dbReference>
<keyword evidence="8" id="KW-0406">Ion transport</keyword>
<dbReference type="Gene3D" id="2.170.130.10">
    <property type="entry name" value="TonB-dependent receptor, plug domain"/>
    <property type="match status" value="1"/>
</dbReference>
<keyword evidence="4" id="KW-0410">Iron transport</keyword>
<dbReference type="InterPro" id="IPR012910">
    <property type="entry name" value="Plug_dom"/>
</dbReference>
<evidence type="ECO:0000256" key="2">
    <source>
        <dbReference type="ARBA" id="ARBA00022448"/>
    </source>
</evidence>
<dbReference type="AlphaFoldDB" id="A0A095ZI26"/>
<evidence type="ECO:0000259" key="15">
    <source>
        <dbReference type="Pfam" id="PF00593"/>
    </source>
</evidence>
<dbReference type="InterPro" id="IPR000531">
    <property type="entry name" value="Beta-barrel_TonB"/>
</dbReference>
<proteinExistence type="inferred from homology"/>
<comment type="caution">
    <text evidence="17">The sequence shown here is derived from an EMBL/GenBank/DDBJ whole genome shotgun (WGS) entry which is preliminary data.</text>
</comment>
<protein>
    <submittedName>
        <fullName evidence="17">TonB-dependent receptor</fullName>
    </submittedName>
</protein>
<name>A0A095ZI26_9BACT</name>
<dbReference type="PANTHER" id="PTHR32552">
    <property type="entry name" value="FERRICHROME IRON RECEPTOR-RELATED"/>
    <property type="match status" value="1"/>
</dbReference>
<dbReference type="InterPro" id="IPR037066">
    <property type="entry name" value="Plug_dom_sf"/>
</dbReference>
<evidence type="ECO:0000256" key="7">
    <source>
        <dbReference type="ARBA" id="ARBA00023004"/>
    </source>
</evidence>
<accession>A0A095ZI26</accession>
<dbReference type="Gene3D" id="2.40.170.20">
    <property type="entry name" value="TonB-dependent receptor, beta-barrel domain"/>
    <property type="match status" value="1"/>
</dbReference>
<dbReference type="InterPro" id="IPR036942">
    <property type="entry name" value="Beta-barrel_TonB_sf"/>
</dbReference>
<dbReference type="Proteomes" id="UP000029556">
    <property type="component" value="Unassembled WGS sequence"/>
</dbReference>
<dbReference type="SUPFAM" id="SSF56935">
    <property type="entry name" value="Porins"/>
    <property type="match status" value="1"/>
</dbReference>
<evidence type="ECO:0000256" key="5">
    <source>
        <dbReference type="ARBA" id="ARBA00022692"/>
    </source>
</evidence>
<feature type="chain" id="PRO_5001923636" evidence="14">
    <location>
        <begin position="19"/>
        <end position="768"/>
    </location>
</feature>
<keyword evidence="9 13" id="KW-0798">TonB box</keyword>
<evidence type="ECO:0000313" key="17">
    <source>
        <dbReference type="EMBL" id="KGF34400.1"/>
    </source>
</evidence>
<sequence length="768" mass="86103">MKKFLWAVFAMTAANVYAVQPIDTLHTYELQDVQVISTRANKKTPMAYSDMSQKQIKKMNYGKDIPFLLSTLPSITLTSDAGNGIGYTSLRVRGIDPSRVNITANGIPMNDAESATLFWVNMSDFASSVQSMQLQRGAGTSTNGAGAFGATLNMQTENIGTKPFFGIDLSGGSYGSHKETLRFGTGLIGGHWGIQGRLSNIGSDGYLDRASTKLNSYFIQAGYFSDNTMVKFVTFNGVERTYHAWYYASKYEQSLYGRTYNSAGKYKDAKGKVKYYDGQTDNYHQQNYQLHWSQLLGNQWKLNVALHYTKGDGYYEQYKGKGNWYQYHLSKDTKLLGDLVRQKKMDNDFYGAVGSINYDNNSGLTANIGGGWNKYVGGHFGKVIWTGAPFYQIEDANGKKKKVYQMGPSTLEPDNEYYNNDTKKVDGNVYGKVNWEFVKGLSAFADLQYRHVGIKMTGPSDAWDNHNKQIVFNLNQKFNFFNPKFGLNYQADDNNRVYASYAIAHKEPTRNSFEQNLDTKLEAEKLGDLEIGYQFASAKYSAGVNLYYMNYSNEFVLTGELDAIGEMKTKNAGRSYRMGIELESAWQPVDWFTWNVNATFSKNRVKDWMVKLEDKKNVSLGDTPTSFSPELIFNNIFSFNYKGLSANVHTQYIGEQYLTNTGLKNYQTKDAKGQDINVSMMLGSIFTTNLNVAYTFACHKLGLKEATVGCTVYNLFSAKYDNNGWAAPGFKKDAQGNVVATDAGKGQYQAGFAPQAPINFMANLSLTF</sequence>
<keyword evidence="10 12" id="KW-0472">Membrane</keyword>
<comment type="similarity">
    <text evidence="12 13">Belongs to the TonB-dependent receptor family.</text>
</comment>
<evidence type="ECO:0000256" key="12">
    <source>
        <dbReference type="PROSITE-ProRule" id="PRU01360"/>
    </source>
</evidence>
<evidence type="ECO:0000259" key="16">
    <source>
        <dbReference type="Pfam" id="PF07715"/>
    </source>
</evidence>
<evidence type="ECO:0000256" key="10">
    <source>
        <dbReference type="ARBA" id="ARBA00023136"/>
    </source>
</evidence>
<dbReference type="RefSeq" id="WP_036873422.1">
    <property type="nucleotide sequence ID" value="NZ_JRNN01000070.1"/>
</dbReference>
<organism evidence="17 18">
    <name type="scientific">Hoylesella buccalis DNF00853</name>
    <dbReference type="NCBI Taxonomy" id="1401074"/>
    <lineage>
        <taxon>Bacteria</taxon>
        <taxon>Pseudomonadati</taxon>
        <taxon>Bacteroidota</taxon>
        <taxon>Bacteroidia</taxon>
        <taxon>Bacteroidales</taxon>
        <taxon>Prevotellaceae</taxon>
        <taxon>Hoylesella</taxon>
    </lineage>
</organism>
<keyword evidence="11 12" id="KW-0998">Cell outer membrane</keyword>
<dbReference type="GO" id="GO:0009279">
    <property type="term" value="C:cell outer membrane"/>
    <property type="evidence" value="ECO:0007669"/>
    <property type="project" value="UniProtKB-SubCell"/>
</dbReference>
<keyword evidence="5 12" id="KW-0812">Transmembrane</keyword>
<evidence type="ECO:0000256" key="13">
    <source>
        <dbReference type="RuleBase" id="RU003357"/>
    </source>
</evidence>
<evidence type="ECO:0000256" key="4">
    <source>
        <dbReference type="ARBA" id="ARBA00022496"/>
    </source>
</evidence>